<proteinExistence type="predicted"/>
<gene>
    <name evidence="2" type="ORF">E4Q23_07245</name>
</gene>
<dbReference type="Pfam" id="PF06676">
    <property type="entry name" value="DUF1178"/>
    <property type="match status" value="1"/>
</dbReference>
<reference evidence="2 3" key="1">
    <citation type="submission" date="2019-03" db="EMBL/GenBank/DDBJ databases">
        <title>Metabolic reconstructions from genomes of highly enriched 'Candidatus Accumulibacter' and 'Candidatus Competibacter' bioreactor populations.</title>
        <authorList>
            <person name="Annavajhala M.K."/>
            <person name="Welles L."/>
            <person name="Abbas B."/>
            <person name="Sorokin D."/>
            <person name="Park H."/>
            <person name="Van Loosdrecht M."/>
            <person name="Chandran K."/>
        </authorList>
    </citation>
    <scope>NUCLEOTIDE SEQUENCE [LARGE SCALE GENOMIC DNA]</scope>
    <source>
        <strain evidence="2 3">SBR_S</strain>
    </source>
</reference>
<protein>
    <submittedName>
        <fullName evidence="2">DUF1178 family protein</fullName>
    </submittedName>
</protein>
<feature type="compositionally biased region" description="Low complexity" evidence="1">
    <location>
        <begin position="72"/>
        <end position="89"/>
    </location>
</feature>
<evidence type="ECO:0000256" key="1">
    <source>
        <dbReference type="SAM" id="MobiDB-lite"/>
    </source>
</evidence>
<organism evidence="2 3">
    <name type="scientific">Candidatus Accumulibacter phosphatis</name>
    <dbReference type="NCBI Taxonomy" id="327160"/>
    <lineage>
        <taxon>Bacteria</taxon>
        <taxon>Pseudomonadati</taxon>
        <taxon>Pseudomonadota</taxon>
        <taxon>Betaproteobacteria</taxon>
        <taxon>Candidatus Accumulibacter</taxon>
    </lineage>
</organism>
<evidence type="ECO:0000313" key="2">
    <source>
        <dbReference type="EMBL" id="NMQ27569.1"/>
    </source>
</evidence>
<dbReference type="InterPro" id="IPR009562">
    <property type="entry name" value="DUF1178"/>
</dbReference>
<feature type="region of interest" description="Disordered" evidence="1">
    <location>
        <begin position="52"/>
        <end position="97"/>
    </location>
</feature>
<dbReference type="Proteomes" id="UP000749010">
    <property type="component" value="Unassembled WGS sequence"/>
</dbReference>
<dbReference type="RefSeq" id="WP_169066026.1">
    <property type="nucleotide sequence ID" value="NZ_SPMY01000019.1"/>
</dbReference>
<accession>A0ABX1TTI2</accession>
<name>A0ABX1TTI2_9PROT</name>
<dbReference type="EMBL" id="SPMY01000019">
    <property type="protein sequence ID" value="NMQ27569.1"/>
    <property type="molecule type" value="Genomic_DNA"/>
</dbReference>
<keyword evidence="3" id="KW-1185">Reference proteome</keyword>
<comment type="caution">
    <text evidence="2">The sequence shown here is derived from an EMBL/GenBank/DDBJ whole genome shotgun (WGS) entry which is preliminary data.</text>
</comment>
<dbReference type="PIRSF" id="PIRSF032131">
    <property type="entry name" value="UCP032131"/>
    <property type="match status" value="1"/>
</dbReference>
<evidence type="ECO:0000313" key="3">
    <source>
        <dbReference type="Proteomes" id="UP000749010"/>
    </source>
</evidence>
<sequence>MIIFDLSCQHEHRFEGWFQSREDFDSQSLRSLISCPDCGSLQVRRVPSALHVGRQSKGSEVAPSPMPPMPPMSAASSATVAAPVPSSPAIDPRAGARSSLQQLTTMLLANCEDVGEHFAEEARKIHYLETPERSIRGQASDEEYEALREEGVEVLRLPRLKVKDLH</sequence>